<keyword evidence="2" id="KW-1133">Transmembrane helix</keyword>
<feature type="domain" description="EamA" evidence="3">
    <location>
        <begin position="136"/>
        <end position="268"/>
    </location>
</feature>
<accession>A0ABY4YVC8</accession>
<protein>
    <submittedName>
        <fullName evidence="4">DMT family transporter</fullName>
    </submittedName>
</protein>
<feature type="transmembrane region" description="Helical" evidence="2">
    <location>
        <begin position="25"/>
        <end position="44"/>
    </location>
</feature>
<name>A0ABY4YVC8_9MICO</name>
<evidence type="ECO:0000313" key="5">
    <source>
        <dbReference type="Proteomes" id="UP001056455"/>
    </source>
</evidence>
<keyword evidence="5" id="KW-1185">Reference proteome</keyword>
<feature type="transmembrane region" description="Helical" evidence="2">
    <location>
        <begin position="195"/>
        <end position="217"/>
    </location>
</feature>
<dbReference type="Pfam" id="PF00892">
    <property type="entry name" value="EamA"/>
    <property type="match status" value="2"/>
</dbReference>
<dbReference type="Proteomes" id="UP001056455">
    <property type="component" value="Chromosome"/>
</dbReference>
<keyword evidence="2" id="KW-0812">Transmembrane</keyword>
<proteinExistence type="inferred from homology"/>
<feature type="transmembrane region" description="Helical" evidence="2">
    <location>
        <begin position="229"/>
        <end position="246"/>
    </location>
</feature>
<comment type="similarity">
    <text evidence="1">Belongs to the EamA transporter family.</text>
</comment>
<feature type="transmembrane region" description="Helical" evidence="2">
    <location>
        <begin position="252"/>
        <end position="270"/>
    </location>
</feature>
<dbReference type="PANTHER" id="PTHR12715">
    <property type="entry name" value="TRANSPORTER, DRUG/METABOLITE EXPORTER FAMILY"/>
    <property type="match status" value="1"/>
</dbReference>
<dbReference type="InterPro" id="IPR000620">
    <property type="entry name" value="EamA_dom"/>
</dbReference>
<feature type="transmembrane region" description="Helical" evidence="2">
    <location>
        <begin position="137"/>
        <end position="154"/>
    </location>
</feature>
<organism evidence="4 5">
    <name type="scientific">Ornithinimicrobium faecis</name>
    <dbReference type="NCBI Taxonomy" id="2934158"/>
    <lineage>
        <taxon>Bacteria</taxon>
        <taxon>Bacillati</taxon>
        <taxon>Actinomycetota</taxon>
        <taxon>Actinomycetes</taxon>
        <taxon>Micrococcales</taxon>
        <taxon>Ornithinimicrobiaceae</taxon>
        <taxon>Ornithinimicrobium</taxon>
    </lineage>
</organism>
<dbReference type="InterPro" id="IPR037185">
    <property type="entry name" value="EmrE-like"/>
</dbReference>
<evidence type="ECO:0000259" key="3">
    <source>
        <dbReference type="Pfam" id="PF00892"/>
    </source>
</evidence>
<evidence type="ECO:0000313" key="4">
    <source>
        <dbReference type="EMBL" id="USQ80692.1"/>
    </source>
</evidence>
<gene>
    <name evidence="4" type="ORF">NF556_03270</name>
</gene>
<feature type="transmembrane region" description="Helical" evidence="2">
    <location>
        <begin position="79"/>
        <end position="99"/>
    </location>
</feature>
<feature type="domain" description="EamA" evidence="3">
    <location>
        <begin position="1"/>
        <end position="124"/>
    </location>
</feature>
<dbReference type="EMBL" id="CP099489">
    <property type="protein sequence ID" value="USQ80692.1"/>
    <property type="molecule type" value="Genomic_DNA"/>
</dbReference>
<feature type="transmembrane region" description="Helical" evidence="2">
    <location>
        <begin position="166"/>
        <end position="189"/>
    </location>
</feature>
<reference evidence="4" key="1">
    <citation type="submission" date="2022-06" db="EMBL/GenBank/DDBJ databases">
        <title>Ornithinimicrobium HY1793.</title>
        <authorList>
            <person name="Huang Y."/>
        </authorList>
    </citation>
    <scope>NUCLEOTIDE SEQUENCE</scope>
    <source>
        <strain evidence="4">HY1793</strain>
    </source>
</reference>
<dbReference type="PANTHER" id="PTHR12715:SF4">
    <property type="entry name" value="EAMA DOMAIN-CONTAINING PROTEIN"/>
    <property type="match status" value="1"/>
</dbReference>
<dbReference type="InterPro" id="IPR052756">
    <property type="entry name" value="Alkyne_AA_exporter"/>
</dbReference>
<feature type="transmembrane region" description="Helical" evidence="2">
    <location>
        <begin position="51"/>
        <end position="73"/>
    </location>
</feature>
<evidence type="ECO:0000256" key="1">
    <source>
        <dbReference type="ARBA" id="ARBA00007362"/>
    </source>
</evidence>
<dbReference type="SUPFAM" id="SSF103481">
    <property type="entry name" value="Multidrug resistance efflux transporter EmrE"/>
    <property type="match status" value="2"/>
</dbReference>
<sequence>MVLWASAFVAIRFVGEDLSPGPLALIRVLVATAVLTPFALRAGLQIPRGRAWWLVVAYAVLWMGVYSVVVNAAEQHLDAGTTSMLVNIAPILVTVWVGLVQQGGFARPLVIGLVVAFTGVSVIALGNDGAERDVVGIALAVLAAVLYAAGVLLQKGALRTIDSLSVTWWGTALGAVALLPFLPTAWAQAGAAPTSVLLSALYLGVFPTALAFSLWAYALRRVDAARLSLSSYLVPAFAVLLSWILLAEVPTVAALVGGTLCLAGVAISRIRSRA</sequence>
<keyword evidence="2" id="KW-0472">Membrane</keyword>
<evidence type="ECO:0000256" key="2">
    <source>
        <dbReference type="SAM" id="Phobius"/>
    </source>
</evidence>
<feature type="transmembrane region" description="Helical" evidence="2">
    <location>
        <begin position="106"/>
        <end position="125"/>
    </location>
</feature>